<dbReference type="Proteomes" id="UP000092093">
    <property type="component" value="Unassembled WGS sequence"/>
</dbReference>
<gene>
    <name evidence="1" type="ORF">AN484_22550</name>
</gene>
<sequence>MPQVKLNIGFWNGFVPAAPERSVIEVERKLHYFPQSIYVCMEVQEWKHPPGVGAYIHTLDDEGKMLDCQHGNCAPGSFAGLRGESYNTLIDCIPEIKDRVDSILSQMEGRYFDTYKDHYWTGKDYHNQK</sequence>
<protein>
    <submittedName>
        <fullName evidence="1">Uncharacterized protein</fullName>
    </submittedName>
</protein>
<name>A0A1B7WT40_APHFL</name>
<dbReference type="AlphaFoldDB" id="A0A1B7WT40"/>
<evidence type="ECO:0000313" key="1">
    <source>
        <dbReference type="EMBL" id="OBQ40257.1"/>
    </source>
</evidence>
<dbReference type="EMBL" id="LJOW01000178">
    <property type="protein sequence ID" value="OBQ40257.1"/>
    <property type="molecule type" value="Genomic_DNA"/>
</dbReference>
<comment type="caution">
    <text evidence="1">The sequence shown here is derived from an EMBL/GenBank/DDBJ whole genome shotgun (WGS) entry which is preliminary data.</text>
</comment>
<reference evidence="1 2" key="1">
    <citation type="submission" date="2015-09" db="EMBL/GenBank/DDBJ databases">
        <title>Aphanizomenon flos-aquae WA102.</title>
        <authorList>
            <person name="Driscoll C."/>
        </authorList>
    </citation>
    <scope>NUCLEOTIDE SEQUENCE [LARGE SCALE GENOMIC DNA]</scope>
    <source>
        <strain evidence="1">WA102</strain>
    </source>
</reference>
<evidence type="ECO:0000313" key="2">
    <source>
        <dbReference type="Proteomes" id="UP000092093"/>
    </source>
</evidence>
<proteinExistence type="predicted"/>
<accession>A0A1B7WT40</accession>
<organism evidence="1 2">
    <name type="scientific">Aphanizomenon flos-aquae WA102</name>
    <dbReference type="NCBI Taxonomy" id="1710896"/>
    <lineage>
        <taxon>Bacteria</taxon>
        <taxon>Bacillati</taxon>
        <taxon>Cyanobacteriota</taxon>
        <taxon>Cyanophyceae</taxon>
        <taxon>Nostocales</taxon>
        <taxon>Aphanizomenonaceae</taxon>
        <taxon>Aphanizomenon</taxon>
    </lineage>
</organism>